<keyword evidence="1" id="KW-0175">Coiled coil</keyword>
<evidence type="ECO:0000313" key="4">
    <source>
        <dbReference type="EMBL" id="CAE7516237.1"/>
    </source>
</evidence>
<organism evidence="4 5">
    <name type="scientific">Symbiodinium necroappetens</name>
    <dbReference type="NCBI Taxonomy" id="1628268"/>
    <lineage>
        <taxon>Eukaryota</taxon>
        <taxon>Sar</taxon>
        <taxon>Alveolata</taxon>
        <taxon>Dinophyceae</taxon>
        <taxon>Suessiales</taxon>
        <taxon>Symbiodiniaceae</taxon>
        <taxon>Symbiodinium</taxon>
    </lineage>
</organism>
<evidence type="ECO:0000256" key="2">
    <source>
        <dbReference type="SAM" id="Phobius"/>
    </source>
</evidence>
<feature type="transmembrane region" description="Helical" evidence="2">
    <location>
        <begin position="82"/>
        <end position="102"/>
    </location>
</feature>
<gene>
    <name evidence="4" type="ORF">SNEC2469_LOCUS14760</name>
</gene>
<comment type="caution">
    <text evidence="4">The sequence shown here is derived from an EMBL/GenBank/DDBJ whole genome shotgun (WGS) entry which is preliminary data.</text>
</comment>
<proteinExistence type="predicted"/>
<dbReference type="Proteomes" id="UP000601435">
    <property type="component" value="Unassembled WGS sequence"/>
</dbReference>
<evidence type="ECO:0000256" key="3">
    <source>
        <dbReference type="SAM" id="SignalP"/>
    </source>
</evidence>
<keyword evidence="2" id="KW-0812">Transmembrane</keyword>
<keyword evidence="5" id="KW-1185">Reference proteome</keyword>
<keyword evidence="3" id="KW-0732">Signal</keyword>
<feature type="non-terminal residue" evidence="4">
    <location>
        <position position="845"/>
    </location>
</feature>
<protein>
    <submittedName>
        <fullName evidence="4">Uncharacterized protein</fullName>
    </submittedName>
</protein>
<name>A0A812T975_9DINO</name>
<evidence type="ECO:0000256" key="1">
    <source>
        <dbReference type="SAM" id="Coils"/>
    </source>
</evidence>
<feature type="chain" id="PRO_5032356971" evidence="3">
    <location>
        <begin position="20"/>
        <end position="845"/>
    </location>
</feature>
<evidence type="ECO:0000313" key="5">
    <source>
        <dbReference type="Proteomes" id="UP000601435"/>
    </source>
</evidence>
<dbReference type="AlphaFoldDB" id="A0A812T975"/>
<sequence length="845" mass="90250">MSRLMHSWVLALCSARAQAPSTPCQATGFLMPCQHQEYQEACRSSAAADDWAELLTLMEEDELEESTSRQKEARTNTVRWSWLHVLVMSVALLGLCILMGIVMDNMRSSGRDGAEARLALWPEPLWSNPCAGSMQVSGLGTVPLINAKYNLPSDPAGNVWMEDAAVVIADKGRTYWGTSCNASGHDENFDPSGYIELHLLGKRLEYTTHINGVGCGCNAALYLVSMSTSPWESACEAPECSCPSFSPSIPCASTVMSFIDASTVAQQLTDALSAARHMAYAPVVAAVGDQVADLNDAASAANLLQQDRSDTSAEDVQPSMLFVGCAAGEIAGTTSQTAAPAALGTFQESDDIDVEDQASLQRCTWWGATPITKSGGRSLYIVHHWLAPSQAQAKATALLASVGGCVHFDEIFAALRVQAGATPTREQTATVPLGAATVDGRGKAPPDALIPSTTLLVMTEASTSTGPAVIHQVTTATAEQFSTLDRRFRLCLPVSFFWVAAVERLESWEMPAAPRSRRRGRDSRRLHMPHKIRMERRARVGGGGGGPSSLSSLWRLACGDLAEVRRKKEAGQFPPERPHGATTETDYWFVPANVAGDEDIAPPVLGVPSSSEDEEELLADPAGAPLVGAPPVVVDMADVGVQTVHNVLMPAFDMVDVASQTDGKIAFSSFVGDTPQAALAAAIRALSPGSLFRLDGALRQAHAQPLVDVAPSLGGGAEAVPVPPEINLLDDTPVGPPSSSAGVVDPGPGPAYARPEPQVLGEGLDEDRHWEAAAPMQHSLVGWPTLEPALEAILEFRREWRHNLVRIRRDVLRELQEMVEDAEDDTDAWLATLPDHVRATYVTAD</sequence>
<keyword evidence="2" id="KW-1133">Transmembrane helix</keyword>
<feature type="non-terminal residue" evidence="4">
    <location>
        <position position="1"/>
    </location>
</feature>
<accession>A0A812T975</accession>
<feature type="signal peptide" evidence="3">
    <location>
        <begin position="1"/>
        <end position="19"/>
    </location>
</feature>
<feature type="coiled-coil region" evidence="1">
    <location>
        <begin position="805"/>
        <end position="832"/>
    </location>
</feature>
<dbReference type="SUPFAM" id="SSF49899">
    <property type="entry name" value="Concanavalin A-like lectins/glucanases"/>
    <property type="match status" value="1"/>
</dbReference>
<keyword evidence="2" id="KW-0472">Membrane</keyword>
<dbReference type="OrthoDB" id="413877at2759"/>
<reference evidence="4" key="1">
    <citation type="submission" date="2021-02" db="EMBL/GenBank/DDBJ databases">
        <authorList>
            <person name="Dougan E. K."/>
            <person name="Rhodes N."/>
            <person name="Thang M."/>
            <person name="Chan C."/>
        </authorList>
    </citation>
    <scope>NUCLEOTIDE SEQUENCE</scope>
</reference>
<dbReference type="EMBL" id="CAJNJA010023770">
    <property type="protein sequence ID" value="CAE7516237.1"/>
    <property type="molecule type" value="Genomic_DNA"/>
</dbReference>
<dbReference type="InterPro" id="IPR013320">
    <property type="entry name" value="ConA-like_dom_sf"/>
</dbReference>